<feature type="transmembrane region" description="Helical" evidence="1">
    <location>
        <begin position="48"/>
        <end position="69"/>
    </location>
</feature>
<feature type="transmembrane region" description="Helical" evidence="1">
    <location>
        <begin position="17"/>
        <end position="36"/>
    </location>
</feature>
<dbReference type="Proteomes" id="UP000515160">
    <property type="component" value="Chromosome X"/>
</dbReference>
<evidence type="ECO:0000313" key="2">
    <source>
        <dbReference type="Proteomes" id="UP000515160"/>
    </source>
</evidence>
<evidence type="ECO:0000313" key="3">
    <source>
        <dbReference type="RefSeq" id="XP_051859974.1"/>
    </source>
</evidence>
<dbReference type="AlphaFoldDB" id="A0A9C6SQ44"/>
<feature type="transmembrane region" description="Helical" evidence="1">
    <location>
        <begin position="435"/>
        <end position="459"/>
    </location>
</feature>
<reference evidence="3" key="1">
    <citation type="submission" date="2025-08" db="UniProtKB">
        <authorList>
            <consortium name="RefSeq"/>
        </authorList>
    </citation>
    <scope>IDENTIFICATION</scope>
    <source>
        <strain evidence="3">15112-1751.03</strain>
        <tissue evidence="3">Whole Adult</tissue>
    </source>
</reference>
<keyword evidence="1" id="KW-0812">Transmembrane</keyword>
<keyword evidence="1" id="KW-1133">Transmembrane helix</keyword>
<keyword evidence="2" id="KW-1185">Reference proteome</keyword>
<sequence>MASVKDQVLWNNSRKSWLLYIFLKLVCFLKLPFAIADNDDGEVPQTNNFSSMLSVLWAILLGILFYLMWKKYFGVVLNANLVQTNYDEHNNIPEEIIDEPCDEMRDGIQNETKHELCDGPINEKRDDECDKASDERFNARFICNETSNEAGPKEFNEIHNEASNEADVVGPKECNEIHNEASNEADVVGPEEFNEIHNEATNELRDRPINEKRDDECDKASDERFNARFICNETSNEAGPKECNEIHNETSNEADVAGPEEFNEIYNEARNELVKKSRNEKLNEIRSECEKSGNELSDDSQCEQYIKSSSVSGLQCQSNVARDEPMCEKLCDDDLPSTSNERSFGSSSVIVDDERPSTSRGIQRLRALPVCIVKPVDRNGNSLDRSQVDSATNRNKRQELNDLLRTHSNRNLIRLMIFRARRVKKRREAPIDKPFWNWEIVIIMFFLYFLFLGISFLWLNKGCKQD</sequence>
<protein>
    <submittedName>
        <fullName evidence="3">Uncharacterized protein LOC127565464</fullName>
    </submittedName>
</protein>
<keyword evidence="1" id="KW-0472">Membrane</keyword>
<organism evidence="2 3">
    <name type="scientific">Drosophila albomicans</name>
    <name type="common">Fruit fly</name>
    <dbReference type="NCBI Taxonomy" id="7291"/>
    <lineage>
        <taxon>Eukaryota</taxon>
        <taxon>Metazoa</taxon>
        <taxon>Ecdysozoa</taxon>
        <taxon>Arthropoda</taxon>
        <taxon>Hexapoda</taxon>
        <taxon>Insecta</taxon>
        <taxon>Pterygota</taxon>
        <taxon>Neoptera</taxon>
        <taxon>Endopterygota</taxon>
        <taxon>Diptera</taxon>
        <taxon>Brachycera</taxon>
        <taxon>Muscomorpha</taxon>
        <taxon>Ephydroidea</taxon>
        <taxon>Drosophilidae</taxon>
        <taxon>Drosophila</taxon>
    </lineage>
</organism>
<gene>
    <name evidence="3" type="primary">LOC127565464</name>
</gene>
<name>A0A9C6SQ44_DROAB</name>
<dbReference type="RefSeq" id="XP_051859974.1">
    <property type="nucleotide sequence ID" value="XM_052004014.1"/>
</dbReference>
<proteinExistence type="predicted"/>
<accession>A0A9C6SQ44</accession>
<evidence type="ECO:0000256" key="1">
    <source>
        <dbReference type="SAM" id="Phobius"/>
    </source>
</evidence>
<dbReference type="GeneID" id="127565464"/>